<evidence type="ECO:0000256" key="18">
    <source>
        <dbReference type="ARBA" id="ARBA00032297"/>
    </source>
</evidence>
<evidence type="ECO:0000256" key="34">
    <source>
        <dbReference type="ARBA" id="ARBA00049368"/>
    </source>
</evidence>
<dbReference type="SMART" id="SM00829">
    <property type="entry name" value="PKS_ER"/>
    <property type="match status" value="1"/>
</dbReference>
<comment type="subcellular location">
    <subcellularLocation>
        <location evidence="1">Cytoplasm</location>
    </subcellularLocation>
</comment>
<comment type="subunit">
    <text evidence="3">Monomer or homodimer.</text>
</comment>
<evidence type="ECO:0000256" key="4">
    <source>
        <dbReference type="ARBA" id="ARBA00011981"/>
    </source>
</evidence>
<keyword evidence="12" id="KW-0007">Acetylation</keyword>
<evidence type="ECO:0000256" key="21">
    <source>
        <dbReference type="ARBA" id="ARBA00047617"/>
    </source>
</evidence>
<dbReference type="InterPro" id="IPR036291">
    <property type="entry name" value="NAD(P)-bd_dom_sf"/>
</dbReference>
<evidence type="ECO:0000256" key="22">
    <source>
        <dbReference type="ARBA" id="ARBA00047742"/>
    </source>
</evidence>
<name>A0A9D3MDM8_ANGAN</name>
<evidence type="ECO:0000256" key="15">
    <source>
        <dbReference type="ARBA" id="ARBA00023278"/>
    </source>
</evidence>
<evidence type="ECO:0000259" key="35">
    <source>
        <dbReference type="SMART" id="SM00829"/>
    </source>
</evidence>
<evidence type="ECO:0000256" key="11">
    <source>
        <dbReference type="ARBA" id="ARBA00022857"/>
    </source>
</evidence>
<evidence type="ECO:0000256" key="5">
    <source>
        <dbReference type="ARBA" id="ARBA00012410"/>
    </source>
</evidence>
<evidence type="ECO:0000256" key="14">
    <source>
        <dbReference type="ARBA" id="ARBA00023098"/>
    </source>
</evidence>
<evidence type="ECO:0000256" key="28">
    <source>
        <dbReference type="ARBA" id="ARBA00048387"/>
    </source>
</evidence>
<dbReference type="Pfam" id="PF16884">
    <property type="entry name" value="ADH_N_2"/>
    <property type="match status" value="1"/>
</dbReference>
<comment type="catalytic activity">
    <reaction evidence="25">
        <text>dodecanal + NADP(+) = (2E)-dodecenal + NADPH + H(+)</text>
        <dbReference type="Rhea" id="RHEA:50784"/>
        <dbReference type="ChEBI" id="CHEBI:15378"/>
        <dbReference type="ChEBI" id="CHEBI:27836"/>
        <dbReference type="ChEBI" id="CHEBI:57783"/>
        <dbReference type="ChEBI" id="CHEBI:58349"/>
        <dbReference type="ChEBI" id="CHEBI:133741"/>
    </reaction>
    <physiologicalReaction direction="right-to-left" evidence="25">
        <dbReference type="Rhea" id="RHEA:50786"/>
    </physiologicalReaction>
</comment>
<dbReference type="InterPro" id="IPR020843">
    <property type="entry name" value="ER"/>
</dbReference>
<comment type="catalytic activity">
    <reaction evidence="32">
        <text>13,14-dihydro-15-oxo-prostaglandin E1 + NADP(+) = 15-oxoprostaglandin E1 + NADPH + H(+)</text>
        <dbReference type="Rhea" id="RHEA:50584"/>
        <dbReference type="ChEBI" id="CHEBI:15378"/>
        <dbReference type="ChEBI" id="CHEBI:57401"/>
        <dbReference type="ChEBI" id="CHEBI:57783"/>
        <dbReference type="ChEBI" id="CHEBI:58349"/>
        <dbReference type="ChEBI" id="CHEBI:133408"/>
    </reaction>
    <physiologicalReaction direction="right-to-left" evidence="32">
        <dbReference type="Rhea" id="RHEA:50586"/>
    </physiologicalReaction>
</comment>
<reference evidence="36" key="1">
    <citation type="submission" date="2021-01" db="EMBL/GenBank/DDBJ databases">
        <title>A chromosome-scale assembly of European eel, Anguilla anguilla.</title>
        <authorList>
            <person name="Henkel C."/>
            <person name="Jong-Raadsen S.A."/>
            <person name="Dufour S."/>
            <person name="Weltzien F.-A."/>
            <person name="Palstra A.P."/>
            <person name="Pelster B."/>
            <person name="Spaink H.P."/>
            <person name="Van Den Thillart G.E."/>
            <person name="Jansen H."/>
            <person name="Zahm M."/>
            <person name="Klopp C."/>
            <person name="Cedric C."/>
            <person name="Louis A."/>
            <person name="Berthelot C."/>
            <person name="Parey E."/>
            <person name="Roest Crollius H."/>
            <person name="Montfort J."/>
            <person name="Robinson-Rechavi M."/>
            <person name="Bucao C."/>
            <person name="Bouchez O."/>
            <person name="Gislard M."/>
            <person name="Lluch J."/>
            <person name="Milhes M."/>
            <person name="Lampietro C."/>
            <person name="Lopez Roques C."/>
            <person name="Donnadieu C."/>
            <person name="Braasch I."/>
            <person name="Desvignes T."/>
            <person name="Postlethwait J."/>
            <person name="Bobe J."/>
            <person name="Guiguen Y."/>
            <person name="Dirks R."/>
        </authorList>
    </citation>
    <scope>NUCLEOTIDE SEQUENCE</scope>
    <source>
        <strain evidence="36">Tag_6206</strain>
        <tissue evidence="36">Liver</tissue>
    </source>
</reference>
<evidence type="ECO:0000256" key="6">
    <source>
        <dbReference type="ARBA" id="ARBA00020651"/>
    </source>
</evidence>
<evidence type="ECO:0000256" key="33">
    <source>
        <dbReference type="ARBA" id="ARBA00049179"/>
    </source>
</evidence>
<evidence type="ECO:0000256" key="1">
    <source>
        <dbReference type="ARBA" id="ARBA00004496"/>
    </source>
</evidence>
<evidence type="ECO:0000256" key="2">
    <source>
        <dbReference type="ARBA" id="ARBA00010460"/>
    </source>
</evidence>
<dbReference type="SUPFAM" id="SSF51735">
    <property type="entry name" value="NAD(P)-binding Rossmann-fold domains"/>
    <property type="match status" value="1"/>
</dbReference>
<dbReference type="InterPro" id="IPR011032">
    <property type="entry name" value="GroES-like_sf"/>
</dbReference>
<dbReference type="GO" id="GO:0047522">
    <property type="term" value="F:15-oxoprostaglandin 13-reductase [NAD(P)+] activity"/>
    <property type="evidence" value="ECO:0007669"/>
    <property type="project" value="UniProtKB-EC"/>
</dbReference>
<evidence type="ECO:0000256" key="9">
    <source>
        <dbReference type="ARBA" id="ARBA00022553"/>
    </source>
</evidence>
<evidence type="ECO:0000256" key="23">
    <source>
        <dbReference type="ARBA" id="ARBA00047871"/>
    </source>
</evidence>
<keyword evidence="15" id="KW-0379">Hydroxylation</keyword>
<evidence type="ECO:0000256" key="10">
    <source>
        <dbReference type="ARBA" id="ARBA00022832"/>
    </source>
</evidence>
<evidence type="ECO:0000256" key="3">
    <source>
        <dbReference type="ARBA" id="ARBA00011852"/>
    </source>
</evidence>
<evidence type="ECO:0000256" key="13">
    <source>
        <dbReference type="ARBA" id="ARBA00023002"/>
    </source>
</evidence>
<dbReference type="InterPro" id="IPR041694">
    <property type="entry name" value="ADH_N_2"/>
</dbReference>
<dbReference type="FunFam" id="3.40.50.720:FF:000121">
    <property type="entry name" value="Prostaglandin reductase 2"/>
    <property type="match status" value="1"/>
</dbReference>
<feature type="non-terminal residue" evidence="36">
    <location>
        <position position="1"/>
    </location>
</feature>
<dbReference type="InterPro" id="IPR014190">
    <property type="entry name" value="PTGR1"/>
</dbReference>
<dbReference type="Gene3D" id="3.40.50.720">
    <property type="entry name" value="NAD(P)-binding Rossmann-like Domain"/>
    <property type="match status" value="1"/>
</dbReference>
<comment type="catalytic activity">
    <reaction evidence="29">
        <text>20-hydroxy-leukotriene B4 + NADP(+) = 12-oxo-20-hydroxy-leukotriene B4 + NADPH + H(+)</text>
        <dbReference type="Rhea" id="RHEA:51208"/>
        <dbReference type="ChEBI" id="CHEBI:15378"/>
        <dbReference type="ChEBI" id="CHEBI:57460"/>
        <dbReference type="ChEBI" id="CHEBI:57783"/>
        <dbReference type="ChEBI" id="CHEBI:58349"/>
        <dbReference type="ChEBI" id="CHEBI:133346"/>
    </reaction>
    <physiologicalReaction direction="left-to-right" evidence="29">
        <dbReference type="Rhea" id="RHEA:51209"/>
    </physiologicalReaction>
</comment>
<proteinExistence type="inferred from homology"/>
<dbReference type="EC" id="1.3.1.74" evidence="5"/>
<protein>
    <recommendedName>
        <fullName evidence="6">Prostaglandin reductase 1</fullName>
        <ecNumber evidence="4">1.3.1.48</ecNumber>
        <ecNumber evidence="5">1.3.1.74</ecNumber>
    </recommendedName>
    <alternativeName>
        <fullName evidence="19">15-oxoprostaglandin 13-reductase</fullName>
    </alternativeName>
    <alternativeName>
        <fullName evidence="17">Dithiolethione-inducible gene 1 protein</fullName>
    </alternativeName>
    <alternativeName>
        <fullName evidence="16">Leukotriene B4 12-hydroxydehydrogenase</fullName>
    </alternativeName>
    <alternativeName>
        <fullName evidence="18">NAD(P)H-dependent alkenal/one oxidoreductase</fullName>
    </alternativeName>
</protein>
<evidence type="ECO:0000256" key="16">
    <source>
        <dbReference type="ARBA" id="ARBA00031851"/>
    </source>
</evidence>
<dbReference type="EMBL" id="JAFIRN010000007">
    <property type="protein sequence ID" value="KAG5845568.1"/>
    <property type="molecule type" value="Genomic_DNA"/>
</dbReference>
<keyword evidence="8" id="KW-0644">Prostaglandin metabolism</keyword>
<dbReference type="GO" id="GO:0006693">
    <property type="term" value="P:prostaglandin metabolic process"/>
    <property type="evidence" value="ECO:0007669"/>
    <property type="project" value="UniProtKB-KW"/>
</dbReference>
<comment type="catalytic activity">
    <reaction evidence="34">
        <text>hexanal + NADP(+) = (E)-hex-2-enal + NADPH + H(+)</text>
        <dbReference type="Rhea" id="RHEA:50776"/>
        <dbReference type="ChEBI" id="CHEBI:15378"/>
        <dbReference type="ChEBI" id="CHEBI:28913"/>
        <dbReference type="ChEBI" id="CHEBI:57783"/>
        <dbReference type="ChEBI" id="CHEBI:58349"/>
        <dbReference type="ChEBI" id="CHEBI:88528"/>
    </reaction>
    <physiologicalReaction direction="right-to-left" evidence="34">
        <dbReference type="Rhea" id="RHEA:50778"/>
    </physiologicalReaction>
</comment>
<keyword evidence="7" id="KW-0963">Cytoplasm</keyword>
<evidence type="ECO:0000256" key="8">
    <source>
        <dbReference type="ARBA" id="ARBA00022501"/>
    </source>
</evidence>
<keyword evidence="37" id="KW-1185">Reference proteome</keyword>
<keyword evidence="10" id="KW-0276">Fatty acid metabolism</keyword>
<evidence type="ECO:0000256" key="24">
    <source>
        <dbReference type="ARBA" id="ARBA00047878"/>
    </source>
</evidence>
<comment type="catalytic activity">
    <reaction evidence="26">
        <text>nonan-2-one + NADP(+) = (3E)-nonen-2-one + NADPH + H(+)</text>
        <dbReference type="Rhea" id="RHEA:50616"/>
        <dbReference type="ChEBI" id="CHEBI:15378"/>
        <dbReference type="ChEBI" id="CHEBI:57783"/>
        <dbReference type="ChEBI" id="CHEBI:58349"/>
        <dbReference type="ChEBI" id="CHEBI:77927"/>
        <dbReference type="ChEBI" id="CHEBI:133457"/>
    </reaction>
    <physiologicalReaction direction="right-to-left" evidence="26">
        <dbReference type="Rhea" id="RHEA:50618"/>
    </physiologicalReaction>
</comment>
<keyword evidence="11" id="KW-0521">NADP</keyword>
<comment type="catalytic activity">
    <reaction evidence="31">
        <text>(5S,12S)-dihydroxy-(6E,10E,12E,14Z)-eicosatetraenoate + NADP(+) = 12-oxo-(5S)-hydroxy-(6E,8E,10E,14Z)-eicosatetraenoate + NADPH + H(+)</text>
        <dbReference type="Rhea" id="RHEA:51212"/>
        <dbReference type="ChEBI" id="CHEBI:15378"/>
        <dbReference type="ChEBI" id="CHEBI:57783"/>
        <dbReference type="ChEBI" id="CHEBI:58349"/>
        <dbReference type="ChEBI" id="CHEBI:133974"/>
        <dbReference type="ChEBI" id="CHEBI:133975"/>
    </reaction>
    <physiologicalReaction direction="left-to-right" evidence="31">
        <dbReference type="Rhea" id="RHEA:51213"/>
    </physiologicalReaction>
</comment>
<evidence type="ECO:0000256" key="20">
    <source>
        <dbReference type="ARBA" id="ARBA00047461"/>
    </source>
</evidence>
<evidence type="ECO:0000256" key="27">
    <source>
        <dbReference type="ARBA" id="ARBA00048290"/>
    </source>
</evidence>
<dbReference type="InterPro" id="IPR013149">
    <property type="entry name" value="ADH-like_C"/>
</dbReference>
<dbReference type="SUPFAM" id="SSF50129">
    <property type="entry name" value="GroES-like"/>
    <property type="match status" value="2"/>
</dbReference>
<dbReference type="Proteomes" id="UP001044222">
    <property type="component" value="Chromosome 7"/>
</dbReference>
<dbReference type="EC" id="1.3.1.48" evidence="4"/>
<dbReference type="PANTHER" id="PTHR43205:SF7">
    <property type="entry name" value="PROSTAGLANDIN REDUCTASE 1"/>
    <property type="match status" value="1"/>
</dbReference>
<dbReference type="GO" id="GO:0032440">
    <property type="term" value="F:2-alkenal reductase [NAD(P)H] activity"/>
    <property type="evidence" value="ECO:0007669"/>
    <property type="project" value="UniProtKB-EC"/>
</dbReference>
<dbReference type="Gene3D" id="3.90.180.10">
    <property type="entry name" value="Medium-chain alcohol dehydrogenases, catalytic domain"/>
    <property type="match status" value="1"/>
</dbReference>
<evidence type="ECO:0000256" key="32">
    <source>
        <dbReference type="ARBA" id="ARBA00049070"/>
    </source>
</evidence>
<evidence type="ECO:0000256" key="7">
    <source>
        <dbReference type="ARBA" id="ARBA00022490"/>
    </source>
</evidence>
<dbReference type="PANTHER" id="PTHR43205">
    <property type="entry name" value="PROSTAGLANDIN REDUCTASE"/>
    <property type="match status" value="1"/>
</dbReference>
<evidence type="ECO:0000256" key="30">
    <source>
        <dbReference type="ARBA" id="ARBA00048953"/>
    </source>
</evidence>
<evidence type="ECO:0000256" key="19">
    <source>
        <dbReference type="ARBA" id="ARBA00033119"/>
    </source>
</evidence>
<comment type="similarity">
    <text evidence="2">Belongs to the NADP-dependent oxidoreductase L4BD family.</text>
</comment>
<comment type="catalytic activity">
    <reaction evidence="33">
        <text>an n-alkanal + NADP(+) = an alk-2-enal + NADPH + H(+)</text>
        <dbReference type="Rhea" id="RHEA:13737"/>
        <dbReference type="ChEBI" id="CHEBI:12834"/>
        <dbReference type="ChEBI" id="CHEBI:13757"/>
        <dbReference type="ChEBI" id="CHEBI:15378"/>
        <dbReference type="ChEBI" id="CHEBI:57783"/>
        <dbReference type="ChEBI" id="CHEBI:58349"/>
        <dbReference type="EC" id="1.3.1.74"/>
    </reaction>
    <physiologicalReaction direction="right-to-left" evidence="33">
        <dbReference type="Rhea" id="RHEA:13739"/>
    </physiologicalReaction>
</comment>
<organism evidence="36 37">
    <name type="scientific">Anguilla anguilla</name>
    <name type="common">European freshwater eel</name>
    <name type="synonym">Muraena anguilla</name>
    <dbReference type="NCBI Taxonomy" id="7936"/>
    <lineage>
        <taxon>Eukaryota</taxon>
        <taxon>Metazoa</taxon>
        <taxon>Chordata</taxon>
        <taxon>Craniata</taxon>
        <taxon>Vertebrata</taxon>
        <taxon>Euteleostomi</taxon>
        <taxon>Actinopterygii</taxon>
        <taxon>Neopterygii</taxon>
        <taxon>Teleostei</taxon>
        <taxon>Anguilliformes</taxon>
        <taxon>Anguillidae</taxon>
        <taxon>Anguilla</taxon>
    </lineage>
</organism>
<keyword evidence="9" id="KW-0597">Phosphoprotein</keyword>
<evidence type="ECO:0000256" key="25">
    <source>
        <dbReference type="ARBA" id="ARBA00047903"/>
    </source>
</evidence>
<evidence type="ECO:0000313" key="37">
    <source>
        <dbReference type="Proteomes" id="UP001044222"/>
    </source>
</evidence>
<evidence type="ECO:0000256" key="29">
    <source>
        <dbReference type="ARBA" id="ARBA00048591"/>
    </source>
</evidence>
<feature type="domain" description="Enoyl reductase (ER)" evidence="35">
    <location>
        <begin position="53"/>
        <end position="365"/>
    </location>
</feature>
<comment type="catalytic activity">
    <reaction evidence="27">
        <text>13,14-dihydro-15-oxo-PGF2alpha + NADP(+) = 15-oxoprostaglandin F2alpha + NADPH + H(+)</text>
        <dbReference type="Rhea" id="RHEA:50588"/>
        <dbReference type="ChEBI" id="CHEBI:15378"/>
        <dbReference type="ChEBI" id="CHEBI:57783"/>
        <dbReference type="ChEBI" id="CHEBI:58349"/>
        <dbReference type="ChEBI" id="CHEBI:133374"/>
        <dbReference type="ChEBI" id="CHEBI:133409"/>
    </reaction>
    <physiologicalReaction direction="right-to-left" evidence="27">
        <dbReference type="Rhea" id="RHEA:50590"/>
    </physiologicalReaction>
</comment>
<comment type="catalytic activity">
    <reaction evidence="30">
        <text>6-trans-leukotriene B4 + NADP(+) = 12-oxo-(5S)-hydroxy-(6E,8E,10E,14Z)-eicosatetraenoate + NADPH + H(+)</text>
        <dbReference type="Rhea" id="RHEA:51204"/>
        <dbReference type="ChEBI" id="CHEBI:15378"/>
        <dbReference type="ChEBI" id="CHEBI:57783"/>
        <dbReference type="ChEBI" id="CHEBI:58349"/>
        <dbReference type="ChEBI" id="CHEBI:90723"/>
        <dbReference type="ChEBI" id="CHEBI:133974"/>
    </reaction>
    <physiologicalReaction direction="left-to-right" evidence="30">
        <dbReference type="Rhea" id="RHEA:51205"/>
    </physiologicalReaction>
</comment>
<comment type="catalytic activity">
    <reaction evidence="28">
        <text>4-hydroxynonanal + NADP(+) = (E)-4-hydroxynon-2-enal + NADPH + H(+)</text>
        <dbReference type="Rhea" id="RHEA:64736"/>
        <dbReference type="ChEBI" id="CHEBI:15378"/>
        <dbReference type="ChEBI" id="CHEBI:57783"/>
        <dbReference type="ChEBI" id="CHEBI:58349"/>
        <dbReference type="ChEBI" id="CHEBI:58968"/>
        <dbReference type="ChEBI" id="CHEBI:156112"/>
    </reaction>
    <physiologicalReaction direction="right-to-left" evidence="28">
        <dbReference type="Rhea" id="RHEA:64738"/>
    </physiologicalReaction>
</comment>
<gene>
    <name evidence="36" type="ORF">ANANG_G00140670</name>
</gene>
<keyword evidence="13" id="KW-0560">Oxidoreductase</keyword>
<comment type="caution">
    <text evidence="36">The sequence shown here is derived from an EMBL/GenBank/DDBJ whole genome shotgun (WGS) entry which is preliminary data.</text>
</comment>
<evidence type="ECO:0000256" key="31">
    <source>
        <dbReference type="ARBA" id="ARBA00049068"/>
    </source>
</evidence>
<evidence type="ECO:0000256" key="17">
    <source>
        <dbReference type="ARBA" id="ARBA00032255"/>
    </source>
</evidence>
<sequence>RHFVGGVWQRCLSLAQPGSALDIRAVTGNGHNCVKQRTMVQAKTWILRKHFEGFPKDSDFELRVQQVPEPKDGEVLLEAVFLSVDPYMRPYSRARMKEGDVMIGTQIAKVIQSKNPSFPVGSHVVTRHGWRTHTLSDGTDITRLLSDWPQDCPMSLALGTIGMPGLTALYGLEEVCQIQPGEMVLVNAAAGAVGSVVGQIAKIKGCKVVGCAGTDAKVSYLKELGFDHAFNYKTVTSLEEALRAASPDGYDCYFDNVGGPFSSVAIPQMKQFGRIAVCGSISLYNDSTPQTGPFVQQHMVFKQLKMEGFIVGRWEHKSAESLPRLISWMKEGKLKCQEHITTGFENMPAAFMGMLKGDNIGKAIIKI</sequence>
<comment type="catalytic activity">
    <reaction evidence="21">
        <text>decanal + NADP(+) = (2E)-decenal + NADPH + H(+)</text>
        <dbReference type="Rhea" id="RHEA:50612"/>
        <dbReference type="ChEBI" id="CHEBI:15378"/>
        <dbReference type="ChEBI" id="CHEBI:31457"/>
        <dbReference type="ChEBI" id="CHEBI:57783"/>
        <dbReference type="ChEBI" id="CHEBI:58349"/>
        <dbReference type="ChEBI" id="CHEBI:133455"/>
    </reaction>
    <physiologicalReaction direction="right-to-left" evidence="21">
        <dbReference type="Rhea" id="RHEA:50614"/>
    </physiologicalReaction>
</comment>
<evidence type="ECO:0000256" key="12">
    <source>
        <dbReference type="ARBA" id="ARBA00022990"/>
    </source>
</evidence>
<dbReference type="GO" id="GO:0005737">
    <property type="term" value="C:cytoplasm"/>
    <property type="evidence" value="ECO:0007669"/>
    <property type="project" value="UniProtKB-SubCell"/>
</dbReference>
<accession>A0A9D3MDM8</accession>
<dbReference type="Pfam" id="PF00107">
    <property type="entry name" value="ADH_zinc_N"/>
    <property type="match status" value="1"/>
</dbReference>
<dbReference type="CDD" id="cd08294">
    <property type="entry name" value="leukotriene_B4_DH_like"/>
    <property type="match status" value="1"/>
</dbReference>
<keyword evidence="14" id="KW-0443">Lipid metabolism</keyword>
<comment type="catalytic activity">
    <reaction evidence="23">
        <text>leukotriene B4 + NADP(+) = 12-oxo-leukotriene B4 + NADPH + H(+)</text>
        <dbReference type="Rhea" id="RHEA:50608"/>
        <dbReference type="ChEBI" id="CHEBI:15378"/>
        <dbReference type="ChEBI" id="CHEBI:57461"/>
        <dbReference type="ChEBI" id="CHEBI:57783"/>
        <dbReference type="ChEBI" id="CHEBI:58349"/>
        <dbReference type="ChEBI" id="CHEBI:133309"/>
    </reaction>
    <physiologicalReaction direction="left-to-right" evidence="23">
        <dbReference type="Rhea" id="RHEA:50609"/>
    </physiologicalReaction>
</comment>
<evidence type="ECO:0000313" key="36">
    <source>
        <dbReference type="EMBL" id="KAG5845568.1"/>
    </source>
</evidence>
<evidence type="ECO:0000256" key="26">
    <source>
        <dbReference type="ARBA" id="ARBA00048066"/>
    </source>
</evidence>
<comment type="catalytic activity">
    <reaction evidence="22">
        <text>pentan-2-one + NADP(+) = (E)-pent-3-en-2-one + NADPH + H(+)</text>
        <dbReference type="Rhea" id="RHEA:50788"/>
        <dbReference type="ChEBI" id="CHEBI:15378"/>
        <dbReference type="ChEBI" id="CHEBI:16472"/>
        <dbReference type="ChEBI" id="CHEBI:57783"/>
        <dbReference type="ChEBI" id="CHEBI:58349"/>
        <dbReference type="ChEBI" id="CHEBI:145276"/>
    </reaction>
    <physiologicalReaction direction="right-to-left" evidence="22">
        <dbReference type="Rhea" id="RHEA:50790"/>
    </physiologicalReaction>
</comment>
<comment type="catalytic activity">
    <reaction evidence="20">
        <text>octanal + NADP(+) = (2E)-octenal + NADPH + H(+)</text>
        <dbReference type="Rhea" id="RHEA:50780"/>
        <dbReference type="ChEBI" id="CHEBI:15378"/>
        <dbReference type="ChEBI" id="CHEBI:17935"/>
        <dbReference type="ChEBI" id="CHEBI:57783"/>
        <dbReference type="ChEBI" id="CHEBI:58349"/>
        <dbReference type="ChEBI" id="CHEBI:61748"/>
    </reaction>
    <physiologicalReaction direction="right-to-left" evidence="20">
        <dbReference type="Rhea" id="RHEA:50782"/>
    </physiologicalReaction>
</comment>
<dbReference type="AlphaFoldDB" id="A0A9D3MDM8"/>
<comment type="catalytic activity">
    <reaction evidence="24">
        <text>13,14-dihydro-15-oxo-prostaglandin F1alpha + NADP(+) = 15-oxoprostaglandin F1alpha + NADPH + H(+)</text>
        <dbReference type="Rhea" id="RHEA:50592"/>
        <dbReference type="ChEBI" id="CHEBI:15378"/>
        <dbReference type="ChEBI" id="CHEBI:57783"/>
        <dbReference type="ChEBI" id="CHEBI:58349"/>
        <dbReference type="ChEBI" id="CHEBI:79072"/>
        <dbReference type="ChEBI" id="CHEBI:133411"/>
    </reaction>
    <physiologicalReaction direction="right-to-left" evidence="24">
        <dbReference type="Rhea" id="RHEA:50594"/>
    </physiologicalReaction>
</comment>
<dbReference type="InterPro" id="IPR045010">
    <property type="entry name" value="MDR_fam"/>
</dbReference>